<proteinExistence type="inferred from homology"/>
<keyword evidence="5" id="KW-0812">Transmembrane</keyword>
<dbReference type="InterPro" id="IPR038765">
    <property type="entry name" value="Papain-like_cys_pep_sf"/>
</dbReference>
<dbReference type="Pfam" id="PF02902">
    <property type="entry name" value="Peptidase_C48"/>
    <property type="match status" value="1"/>
</dbReference>
<dbReference type="SUPFAM" id="SSF54001">
    <property type="entry name" value="Cysteine proteinases"/>
    <property type="match status" value="1"/>
</dbReference>
<evidence type="ECO:0000256" key="1">
    <source>
        <dbReference type="ARBA" id="ARBA00005234"/>
    </source>
</evidence>
<keyword evidence="5" id="KW-1133">Transmembrane helix</keyword>
<dbReference type="GO" id="GO:0016929">
    <property type="term" value="F:deSUMOylase activity"/>
    <property type="evidence" value="ECO:0007669"/>
    <property type="project" value="TreeGrafter"/>
</dbReference>
<evidence type="ECO:0000256" key="5">
    <source>
        <dbReference type="SAM" id="Phobius"/>
    </source>
</evidence>
<accession>A0AAN7E9N6</accession>
<gene>
    <name evidence="7" type="ORF">RGQ29_002733</name>
</gene>
<keyword evidence="4" id="KW-0788">Thiol protease</keyword>
<evidence type="ECO:0000313" key="8">
    <source>
        <dbReference type="Proteomes" id="UP001324115"/>
    </source>
</evidence>
<dbReference type="GO" id="GO:0005634">
    <property type="term" value="C:nucleus"/>
    <property type="evidence" value="ECO:0007669"/>
    <property type="project" value="TreeGrafter"/>
</dbReference>
<keyword evidence="8" id="KW-1185">Reference proteome</keyword>
<reference evidence="7 8" key="1">
    <citation type="journal article" date="2023" name="G3 (Bethesda)">
        <title>A haplotype-resolved chromosome-scale genome for Quercus rubra L. provides insights into the genetics of adaptive traits for red oak species.</title>
        <authorList>
            <person name="Kapoor B."/>
            <person name="Jenkins J."/>
            <person name="Schmutz J."/>
            <person name="Zhebentyayeva T."/>
            <person name="Kuelheim C."/>
            <person name="Coggeshall M."/>
            <person name="Heim C."/>
            <person name="Lasky J.R."/>
            <person name="Leites L."/>
            <person name="Islam-Faridi N."/>
            <person name="Romero-Severson J."/>
            <person name="DeLeo V.L."/>
            <person name="Lucas S.M."/>
            <person name="Lazic D."/>
            <person name="Gailing O."/>
            <person name="Carlson J."/>
            <person name="Staton M."/>
        </authorList>
    </citation>
    <scope>NUCLEOTIDE SEQUENCE [LARGE SCALE GENOMIC DNA]</scope>
    <source>
        <strain evidence="7">Pseudo-F2</strain>
    </source>
</reference>
<dbReference type="Gene3D" id="3.40.395.10">
    <property type="entry name" value="Adenoviral Proteinase, Chain A"/>
    <property type="match status" value="1"/>
</dbReference>
<dbReference type="InterPro" id="IPR003653">
    <property type="entry name" value="Peptidase_C48_C"/>
</dbReference>
<keyword evidence="3" id="KW-0378">Hydrolase</keyword>
<protein>
    <recommendedName>
        <fullName evidence="6">Ubiquitin-like protease family profile domain-containing protein</fullName>
    </recommendedName>
</protein>
<dbReference type="PROSITE" id="PS50600">
    <property type="entry name" value="ULP_PROTEASE"/>
    <property type="match status" value="1"/>
</dbReference>
<evidence type="ECO:0000256" key="3">
    <source>
        <dbReference type="ARBA" id="ARBA00022801"/>
    </source>
</evidence>
<evidence type="ECO:0000259" key="6">
    <source>
        <dbReference type="PROSITE" id="PS50600"/>
    </source>
</evidence>
<keyword evidence="5" id="KW-0472">Membrane</keyword>
<feature type="transmembrane region" description="Helical" evidence="5">
    <location>
        <begin position="139"/>
        <end position="165"/>
    </location>
</feature>
<dbReference type="AlphaFoldDB" id="A0AAN7E9N6"/>
<sequence length="180" mass="21155">MMYEDGNPTRSWFKKSFRDNDKYMSKLVNCNKIFIPMNDNDIHWYLCVVELIPNECIYILDSLPSTTKQDIQTKNVKIVVTGLDKLLSYLEKDNYTDSITKFALKPTLSNPIQNNGYDCGMYVIKHICTNIFNSHLPFLVIYFLEVITSFHIICLNFLITCLIICRRASWNVFNINWQQI</sequence>
<dbReference type="GO" id="GO:0016926">
    <property type="term" value="P:protein desumoylation"/>
    <property type="evidence" value="ECO:0007669"/>
    <property type="project" value="TreeGrafter"/>
</dbReference>
<evidence type="ECO:0000256" key="4">
    <source>
        <dbReference type="ARBA" id="ARBA00022807"/>
    </source>
</evidence>
<keyword evidence="2" id="KW-0645">Protease</keyword>
<dbReference type="Proteomes" id="UP001324115">
    <property type="component" value="Unassembled WGS sequence"/>
</dbReference>
<evidence type="ECO:0000256" key="2">
    <source>
        <dbReference type="ARBA" id="ARBA00022670"/>
    </source>
</evidence>
<evidence type="ECO:0000313" key="7">
    <source>
        <dbReference type="EMBL" id="KAK4566578.1"/>
    </source>
</evidence>
<organism evidence="7 8">
    <name type="scientific">Quercus rubra</name>
    <name type="common">Northern red oak</name>
    <name type="synonym">Quercus borealis</name>
    <dbReference type="NCBI Taxonomy" id="3512"/>
    <lineage>
        <taxon>Eukaryota</taxon>
        <taxon>Viridiplantae</taxon>
        <taxon>Streptophyta</taxon>
        <taxon>Embryophyta</taxon>
        <taxon>Tracheophyta</taxon>
        <taxon>Spermatophyta</taxon>
        <taxon>Magnoliopsida</taxon>
        <taxon>eudicotyledons</taxon>
        <taxon>Gunneridae</taxon>
        <taxon>Pentapetalae</taxon>
        <taxon>rosids</taxon>
        <taxon>fabids</taxon>
        <taxon>Fagales</taxon>
        <taxon>Fagaceae</taxon>
        <taxon>Quercus</taxon>
    </lineage>
</organism>
<dbReference type="PANTHER" id="PTHR12606">
    <property type="entry name" value="SENTRIN/SUMO-SPECIFIC PROTEASE"/>
    <property type="match status" value="1"/>
</dbReference>
<dbReference type="PANTHER" id="PTHR12606:SF157">
    <property type="entry name" value="OS06G0122600 PROTEIN"/>
    <property type="match status" value="1"/>
</dbReference>
<comment type="caution">
    <text evidence="7">The sequence shown here is derived from an EMBL/GenBank/DDBJ whole genome shotgun (WGS) entry which is preliminary data.</text>
</comment>
<name>A0AAN7E9N6_QUERU</name>
<dbReference type="EMBL" id="JAXUIC010000010">
    <property type="protein sequence ID" value="KAK4566578.1"/>
    <property type="molecule type" value="Genomic_DNA"/>
</dbReference>
<comment type="similarity">
    <text evidence="1">Belongs to the peptidase C48 family.</text>
</comment>
<feature type="domain" description="Ubiquitin-like protease family profile" evidence="6">
    <location>
        <begin position="1"/>
        <end position="130"/>
    </location>
</feature>
<dbReference type="GO" id="GO:0006508">
    <property type="term" value="P:proteolysis"/>
    <property type="evidence" value="ECO:0007669"/>
    <property type="project" value="UniProtKB-KW"/>
</dbReference>